<proteinExistence type="predicted"/>
<gene>
    <name evidence="1" type="ORF">DSO57_1012268</name>
</gene>
<dbReference type="Proteomes" id="UP001165960">
    <property type="component" value="Unassembled WGS sequence"/>
</dbReference>
<dbReference type="EMBL" id="QTSX02006433">
    <property type="protein sequence ID" value="KAJ9054632.1"/>
    <property type="molecule type" value="Genomic_DNA"/>
</dbReference>
<comment type="caution">
    <text evidence="1">The sequence shown here is derived from an EMBL/GenBank/DDBJ whole genome shotgun (WGS) entry which is preliminary data.</text>
</comment>
<reference evidence="1" key="1">
    <citation type="submission" date="2022-04" db="EMBL/GenBank/DDBJ databases">
        <title>Genome of the entomopathogenic fungus Entomophthora muscae.</title>
        <authorList>
            <person name="Elya C."/>
            <person name="Lovett B.R."/>
            <person name="Lee E."/>
            <person name="Macias A.M."/>
            <person name="Hajek A.E."/>
            <person name="De Bivort B.L."/>
            <person name="Kasson M.T."/>
            <person name="De Fine Licht H.H."/>
            <person name="Stajich J.E."/>
        </authorList>
    </citation>
    <scope>NUCLEOTIDE SEQUENCE</scope>
    <source>
        <strain evidence="1">Berkeley</strain>
    </source>
</reference>
<name>A0ACC2RX58_9FUNG</name>
<evidence type="ECO:0000313" key="1">
    <source>
        <dbReference type="EMBL" id="KAJ9054632.1"/>
    </source>
</evidence>
<keyword evidence="2" id="KW-1185">Reference proteome</keyword>
<organism evidence="1 2">
    <name type="scientific">Entomophthora muscae</name>
    <dbReference type="NCBI Taxonomy" id="34485"/>
    <lineage>
        <taxon>Eukaryota</taxon>
        <taxon>Fungi</taxon>
        <taxon>Fungi incertae sedis</taxon>
        <taxon>Zoopagomycota</taxon>
        <taxon>Entomophthoromycotina</taxon>
        <taxon>Entomophthoromycetes</taxon>
        <taxon>Entomophthorales</taxon>
        <taxon>Entomophthoraceae</taxon>
        <taxon>Entomophthora</taxon>
    </lineage>
</organism>
<accession>A0ACC2RX58</accession>
<sequence length="679" mass="75729">MKPHNKNSGPGGSSNLPPVKKNAFQRHKEEVELRKKKEAEEAAKVYADFLASFEDDEPGTSLPYQNSSAAPAFTTKAFVRGKPFVPSSVFVKEPSEPEHISNAPAASQSSHSEKIYKPQLLPSIMKPLKAGIPPPVSDSQPAKKARVLDEFMVELKRQQEERNERLKTKQVTLPGGGTMSNEAPSLTLKAAFEDHSDPLDGDPTSTNLYLSNICSEADENAICRAFGKFGPIASVKIMWPRTQEERERNRNCGFVSFMDRASALAAKKQMDGFLLLGQFIRVSWGKPVPIPPIPMFDINSKPVFVRSGLPFNARPSILMGDGQKSGAYKFVPPPGSKRASQALNSVRLEVHVKPPTDPCVLALIHRVIERVCVYGYAFEGLIMQREAQNEKFKFLFDFDTPEHVYYRWKLYSLLQGDPIDSWRNEPFRMFDDGPFFIPPKIFSTLNDVADKAASSGSSSPAAVMPSETKGKLNTRQRDDFLKILNELTVDRQSIGFAMVAALERVSEAEEIASLIQDHLLKEDLPSTAALAILYLISDILHNVNPTVPQAWRLRAELEKRMPIFFKQLHKVYGGISRRLRAESFRRLIAAIFPIWESSLIFPAPFLYNLKNIFHHGSSEAPKEVYVAPLNPQSESDSIDGEPCEAYDEVDGIPVEDAYDDIDGVPLTSQQIASDDDMFA</sequence>
<protein>
    <submittedName>
        <fullName evidence="1">Uncharacterized protein</fullName>
    </submittedName>
</protein>
<evidence type="ECO:0000313" key="2">
    <source>
        <dbReference type="Proteomes" id="UP001165960"/>
    </source>
</evidence>